<dbReference type="AlphaFoldDB" id="A0A0F9CDG9"/>
<dbReference type="GO" id="GO:0003700">
    <property type="term" value="F:DNA-binding transcription factor activity"/>
    <property type="evidence" value="ECO:0007669"/>
    <property type="project" value="InterPro"/>
</dbReference>
<dbReference type="Gene3D" id="1.10.10.60">
    <property type="entry name" value="Homeodomain-like"/>
    <property type="match status" value="1"/>
</dbReference>
<evidence type="ECO:0000256" key="1">
    <source>
        <dbReference type="ARBA" id="ARBA00023015"/>
    </source>
</evidence>
<proteinExistence type="predicted"/>
<keyword evidence="2" id="KW-0238">DNA-binding</keyword>
<keyword evidence="1" id="KW-0805">Transcription regulation</keyword>
<dbReference type="InterPro" id="IPR018060">
    <property type="entry name" value="HTH_AraC"/>
</dbReference>
<reference evidence="5" key="1">
    <citation type="journal article" date="2015" name="Nature">
        <title>Complex archaea that bridge the gap between prokaryotes and eukaryotes.</title>
        <authorList>
            <person name="Spang A."/>
            <person name="Saw J.H."/>
            <person name="Jorgensen S.L."/>
            <person name="Zaremba-Niedzwiedzka K."/>
            <person name="Martijn J."/>
            <person name="Lind A.E."/>
            <person name="van Eijk R."/>
            <person name="Schleper C."/>
            <person name="Guy L."/>
            <person name="Ettema T.J."/>
        </authorList>
    </citation>
    <scope>NUCLEOTIDE SEQUENCE</scope>
</reference>
<feature type="domain" description="HTH araC/xylS-type" evidence="4">
    <location>
        <begin position="1"/>
        <end position="39"/>
    </location>
</feature>
<feature type="non-terminal residue" evidence="5">
    <location>
        <position position="1"/>
    </location>
</feature>
<gene>
    <name evidence="5" type="ORF">LCGC14_2338610</name>
</gene>
<name>A0A0F9CDG9_9ZZZZ</name>
<organism evidence="5">
    <name type="scientific">marine sediment metagenome</name>
    <dbReference type="NCBI Taxonomy" id="412755"/>
    <lineage>
        <taxon>unclassified sequences</taxon>
        <taxon>metagenomes</taxon>
        <taxon>ecological metagenomes</taxon>
    </lineage>
</organism>
<keyword evidence="3" id="KW-0804">Transcription</keyword>
<evidence type="ECO:0000256" key="2">
    <source>
        <dbReference type="ARBA" id="ARBA00023125"/>
    </source>
</evidence>
<accession>A0A0F9CDG9</accession>
<dbReference type="PROSITE" id="PS01124">
    <property type="entry name" value="HTH_ARAC_FAMILY_2"/>
    <property type="match status" value="1"/>
</dbReference>
<protein>
    <recommendedName>
        <fullName evidence="4">HTH araC/xylS-type domain-containing protein</fullName>
    </recommendedName>
</protein>
<dbReference type="EMBL" id="LAZR01033781">
    <property type="protein sequence ID" value="KKL47129.1"/>
    <property type="molecule type" value="Genomic_DNA"/>
</dbReference>
<sequence>QTDMSVINVALACGFASPSHFSKCYRSHYATTPYRERGAQAERQPV</sequence>
<dbReference type="Pfam" id="PF12833">
    <property type="entry name" value="HTH_18"/>
    <property type="match status" value="1"/>
</dbReference>
<dbReference type="GO" id="GO:0043565">
    <property type="term" value="F:sequence-specific DNA binding"/>
    <property type="evidence" value="ECO:0007669"/>
    <property type="project" value="InterPro"/>
</dbReference>
<dbReference type="InterPro" id="IPR009057">
    <property type="entry name" value="Homeodomain-like_sf"/>
</dbReference>
<evidence type="ECO:0000256" key="3">
    <source>
        <dbReference type="ARBA" id="ARBA00023163"/>
    </source>
</evidence>
<dbReference type="PRINTS" id="PR00032">
    <property type="entry name" value="HTHARAC"/>
</dbReference>
<comment type="caution">
    <text evidence="5">The sequence shown here is derived from an EMBL/GenBank/DDBJ whole genome shotgun (WGS) entry which is preliminary data.</text>
</comment>
<evidence type="ECO:0000313" key="5">
    <source>
        <dbReference type="EMBL" id="KKL47129.1"/>
    </source>
</evidence>
<evidence type="ECO:0000259" key="4">
    <source>
        <dbReference type="PROSITE" id="PS01124"/>
    </source>
</evidence>
<dbReference type="InterPro" id="IPR020449">
    <property type="entry name" value="Tscrpt_reg_AraC-type_HTH"/>
</dbReference>
<dbReference type="SUPFAM" id="SSF46689">
    <property type="entry name" value="Homeodomain-like"/>
    <property type="match status" value="1"/>
</dbReference>